<gene>
    <name evidence="4" type="ORF">HK099_005734</name>
</gene>
<feature type="domain" description="Serine aminopeptidase S33" evidence="3">
    <location>
        <begin position="26"/>
        <end position="265"/>
    </location>
</feature>
<accession>A0AAD5U0R3</accession>
<evidence type="ECO:0000256" key="1">
    <source>
        <dbReference type="SAM" id="Coils"/>
    </source>
</evidence>
<feature type="region of interest" description="Disordered" evidence="2">
    <location>
        <begin position="795"/>
        <end position="838"/>
    </location>
</feature>
<name>A0AAD5U0R3_9FUNG</name>
<dbReference type="PANTHER" id="PTHR11614">
    <property type="entry name" value="PHOSPHOLIPASE-RELATED"/>
    <property type="match status" value="1"/>
</dbReference>
<keyword evidence="5" id="KW-1185">Reference proteome</keyword>
<evidence type="ECO:0000259" key="3">
    <source>
        <dbReference type="Pfam" id="PF12146"/>
    </source>
</evidence>
<organism evidence="4 5">
    <name type="scientific">Clydaea vesicula</name>
    <dbReference type="NCBI Taxonomy" id="447962"/>
    <lineage>
        <taxon>Eukaryota</taxon>
        <taxon>Fungi</taxon>
        <taxon>Fungi incertae sedis</taxon>
        <taxon>Chytridiomycota</taxon>
        <taxon>Chytridiomycota incertae sedis</taxon>
        <taxon>Chytridiomycetes</taxon>
        <taxon>Lobulomycetales</taxon>
        <taxon>Lobulomycetaceae</taxon>
        <taxon>Clydaea</taxon>
    </lineage>
</organism>
<evidence type="ECO:0000313" key="5">
    <source>
        <dbReference type="Proteomes" id="UP001211065"/>
    </source>
</evidence>
<feature type="compositionally biased region" description="Acidic residues" evidence="2">
    <location>
        <begin position="823"/>
        <end position="838"/>
    </location>
</feature>
<keyword evidence="1" id="KW-0175">Coiled coil</keyword>
<dbReference type="Gene3D" id="3.40.50.1820">
    <property type="entry name" value="alpha/beta hydrolase"/>
    <property type="match status" value="2"/>
</dbReference>
<dbReference type="InterPro" id="IPR051044">
    <property type="entry name" value="MAG_DAG_Lipase"/>
</dbReference>
<dbReference type="Pfam" id="PF12146">
    <property type="entry name" value="Hydrolase_4"/>
    <property type="match status" value="2"/>
</dbReference>
<evidence type="ECO:0000313" key="4">
    <source>
        <dbReference type="EMBL" id="KAJ3216799.1"/>
    </source>
</evidence>
<dbReference type="FunFam" id="3.40.50.1820:FF:000117">
    <property type="entry name" value="Monoglyceride lipase, putative"/>
    <property type="match status" value="2"/>
</dbReference>
<feature type="domain" description="Serine aminopeptidase S33" evidence="3">
    <location>
        <begin position="312"/>
        <end position="554"/>
    </location>
</feature>
<feature type="coiled-coil region" evidence="1">
    <location>
        <begin position="681"/>
        <end position="715"/>
    </location>
</feature>
<dbReference type="InterPro" id="IPR022742">
    <property type="entry name" value="Hydrolase_4"/>
</dbReference>
<reference evidence="4" key="1">
    <citation type="submission" date="2020-05" db="EMBL/GenBank/DDBJ databases">
        <title>Phylogenomic resolution of chytrid fungi.</title>
        <authorList>
            <person name="Stajich J.E."/>
            <person name="Amses K."/>
            <person name="Simmons R."/>
            <person name="Seto K."/>
            <person name="Myers J."/>
            <person name="Bonds A."/>
            <person name="Quandt C.A."/>
            <person name="Barry K."/>
            <person name="Liu P."/>
            <person name="Grigoriev I."/>
            <person name="Longcore J.E."/>
            <person name="James T.Y."/>
        </authorList>
    </citation>
    <scope>NUCLEOTIDE SEQUENCE</scope>
    <source>
        <strain evidence="4">JEL0476</strain>
    </source>
</reference>
<dbReference type="AlphaFoldDB" id="A0AAD5U0R3"/>
<dbReference type="Proteomes" id="UP001211065">
    <property type="component" value="Unassembled WGS sequence"/>
</dbReference>
<dbReference type="SUPFAM" id="SSF53474">
    <property type="entry name" value="alpha/beta-Hydrolases"/>
    <property type="match status" value="2"/>
</dbReference>
<dbReference type="EMBL" id="JADGJW010000460">
    <property type="protein sequence ID" value="KAJ3216799.1"/>
    <property type="molecule type" value="Genomic_DNA"/>
</dbReference>
<sequence>MTIKEEWVLKNNTQIYYKTWVPEKKVIATVTFIHGLGEHCSRYDEIFNHFSDVGIKVISFDQRGFGKTARKNGILGHNEGLQTLFSDVRDADNKVKLAGVPHFIMGQSMGGGLALRYVIQNSKENFAGVIACSPLIGAGKASAVPFWKRYPILGLSYVIPNFAIANPVKSSFLSRNLECCNKYDEDPDVHPYISFGTAANIVLSGEELALNGWENFKTPILISHGSEDVLTCPIASKRFIEKVPIEDKEFWQMDGWLHELHNELECQKVFDKKNFMKRNNKENSNCIIKAEYVIVDDGFSLYFRYWIPKVRTKATLTFVHGYGEHISRYDHFFSLFSENGIKVGGYDQRGFGKTVKLNGIYGHNYGFENVLNDISLANERIREKEIPHFVMGHSMGGGKGIVLRWCIEYGENIQGCIVSAPLINFGSIVPKLAAWQKYLVYFLANFFPTYNLRGEGGGLGRYCTRDAIFNEEAANDPFLTSKISLDMFSQLLLNNDKLLNDGAENFNIPVLCVHGTSDVITCPNTSEEFIKKVPVKDKEYFKFDGYYHEQTGETAESSPNVATELVIQPEAAYMDSLFNFHADSSQSDIFQQDQEVRRDITSVSHNEMQNYFSSNIDTCTNDESSLSHEIRSSGIGVDIGNDRFARINSSVQNSSLIGASFTAGVNRLLELDVDNLYGTMLDDLIQTVEESELSIRRTQNRIMELEERLELEIRMAEQMGLTGWTSDNELDEVLGIITNLERLPTEYHNRQRITASGEEQPERSALRNRFALESLPILPNEIVLRQQEAYERDSRALRGMTRGTNETSEFSEYTSGPAQYFIDNEDESDSDRDEGEDEDNIDERLIQTLFQLHAHHQRSLSNRNHVIENQNSQHYSASSEGNKRLNQELIFFLANEEVDESFLLLNMLVQPLIDRNGDGGEELLKFGLNENGEELVNHAVADGELLKDTLLGGIKHHNNLEENKFFLKTNSFLKLKDGSCVGR</sequence>
<comment type="caution">
    <text evidence="4">The sequence shown here is derived from an EMBL/GenBank/DDBJ whole genome shotgun (WGS) entry which is preliminary data.</text>
</comment>
<proteinExistence type="predicted"/>
<feature type="compositionally biased region" description="Polar residues" evidence="2">
    <location>
        <begin position="802"/>
        <end position="817"/>
    </location>
</feature>
<dbReference type="InterPro" id="IPR029058">
    <property type="entry name" value="AB_hydrolase_fold"/>
</dbReference>
<protein>
    <recommendedName>
        <fullName evidence="3">Serine aminopeptidase S33 domain-containing protein</fullName>
    </recommendedName>
</protein>
<evidence type="ECO:0000256" key="2">
    <source>
        <dbReference type="SAM" id="MobiDB-lite"/>
    </source>
</evidence>